<name>A0ABT5VIX0_9BACI</name>
<accession>A0ABT5VIX0</accession>
<comment type="caution">
    <text evidence="1">The sequence shown here is derived from an EMBL/GenBank/DDBJ whole genome shotgun (WGS) entry which is preliminary data.</text>
</comment>
<sequence>MEKWKYVVLSSVLITGLAACSNDDVSEVSAEPVEEEEVQQETSSNAYEGQTYELEFGKSITIMDGQDIHLQQSETSARIQPNLSLEDFMPEIEGELEDQPEEFFLEFEENREKAREELTQAIIDHPYGEAGLYVGMSVRTNVEGEIVTTPIDKELEKTTTMQMLEYANPVQDAEYSVTEMDLSEEPLFDGKFDYYIKIEGTYAEYGNHDNHLNGKEFVRHFLVKIEDHITYSVNVVYTPDTSEEVVENLFLMASTFE</sequence>
<dbReference type="Proteomes" id="UP001148125">
    <property type="component" value="Unassembled WGS sequence"/>
</dbReference>
<evidence type="ECO:0008006" key="3">
    <source>
        <dbReference type="Google" id="ProtNLM"/>
    </source>
</evidence>
<evidence type="ECO:0000313" key="1">
    <source>
        <dbReference type="EMBL" id="MDE5415400.1"/>
    </source>
</evidence>
<organism evidence="1 2">
    <name type="scientific">Alkalihalobacterium chitinilyticum</name>
    <dbReference type="NCBI Taxonomy" id="2980103"/>
    <lineage>
        <taxon>Bacteria</taxon>
        <taxon>Bacillati</taxon>
        <taxon>Bacillota</taxon>
        <taxon>Bacilli</taxon>
        <taxon>Bacillales</taxon>
        <taxon>Bacillaceae</taxon>
        <taxon>Alkalihalobacterium</taxon>
    </lineage>
</organism>
<keyword evidence="2" id="KW-1185">Reference proteome</keyword>
<protein>
    <recommendedName>
        <fullName evidence="3">Lipoprotein</fullName>
    </recommendedName>
</protein>
<evidence type="ECO:0000313" key="2">
    <source>
        <dbReference type="Proteomes" id="UP001148125"/>
    </source>
</evidence>
<reference evidence="1" key="1">
    <citation type="submission" date="2024-05" db="EMBL/GenBank/DDBJ databases">
        <title>Alkalihalobacillus sp. strain MEB203 novel alkaliphilic bacterium from Lonar Lake, India.</title>
        <authorList>
            <person name="Joshi A."/>
            <person name="Thite S."/>
            <person name="Mengade P."/>
        </authorList>
    </citation>
    <scope>NUCLEOTIDE SEQUENCE</scope>
    <source>
        <strain evidence="1">MEB 203</strain>
    </source>
</reference>
<dbReference type="PROSITE" id="PS51257">
    <property type="entry name" value="PROKAR_LIPOPROTEIN"/>
    <property type="match status" value="1"/>
</dbReference>
<dbReference type="EMBL" id="JAOTPO010000015">
    <property type="protein sequence ID" value="MDE5415400.1"/>
    <property type="molecule type" value="Genomic_DNA"/>
</dbReference>
<proteinExistence type="predicted"/>
<gene>
    <name evidence="1" type="ORF">N7Z68_18730</name>
</gene>
<dbReference type="RefSeq" id="WP_275119994.1">
    <property type="nucleotide sequence ID" value="NZ_JAOTPO010000015.1"/>
</dbReference>